<dbReference type="Proteomes" id="UP001275084">
    <property type="component" value="Unassembled WGS sequence"/>
</dbReference>
<name>A0AAJ0HWA2_9PEZI</name>
<comment type="caution">
    <text evidence="2">The sequence shown here is derived from an EMBL/GenBank/DDBJ whole genome shotgun (WGS) entry which is preliminary data.</text>
</comment>
<evidence type="ECO:0000256" key="1">
    <source>
        <dbReference type="SAM" id="Phobius"/>
    </source>
</evidence>
<keyword evidence="1" id="KW-1133">Transmembrane helix</keyword>
<keyword evidence="1" id="KW-0812">Transmembrane</keyword>
<evidence type="ECO:0000313" key="3">
    <source>
        <dbReference type="Proteomes" id="UP001275084"/>
    </source>
</evidence>
<reference evidence="2" key="1">
    <citation type="journal article" date="2023" name="Mol. Phylogenet. Evol.">
        <title>Genome-scale phylogeny and comparative genomics of the fungal order Sordariales.</title>
        <authorList>
            <person name="Hensen N."/>
            <person name="Bonometti L."/>
            <person name="Westerberg I."/>
            <person name="Brannstrom I.O."/>
            <person name="Guillou S."/>
            <person name="Cros-Aarteil S."/>
            <person name="Calhoun S."/>
            <person name="Haridas S."/>
            <person name="Kuo A."/>
            <person name="Mondo S."/>
            <person name="Pangilinan J."/>
            <person name="Riley R."/>
            <person name="LaButti K."/>
            <person name="Andreopoulos B."/>
            <person name="Lipzen A."/>
            <person name="Chen C."/>
            <person name="Yan M."/>
            <person name="Daum C."/>
            <person name="Ng V."/>
            <person name="Clum A."/>
            <person name="Steindorff A."/>
            <person name="Ohm R.A."/>
            <person name="Martin F."/>
            <person name="Silar P."/>
            <person name="Natvig D.O."/>
            <person name="Lalanne C."/>
            <person name="Gautier V."/>
            <person name="Ament-Velasquez S.L."/>
            <person name="Kruys A."/>
            <person name="Hutchinson M.I."/>
            <person name="Powell A.J."/>
            <person name="Barry K."/>
            <person name="Miller A.N."/>
            <person name="Grigoriev I.V."/>
            <person name="Debuchy R."/>
            <person name="Gladieux P."/>
            <person name="Hiltunen Thoren M."/>
            <person name="Johannesson H."/>
        </authorList>
    </citation>
    <scope>NUCLEOTIDE SEQUENCE</scope>
    <source>
        <strain evidence="2">CBS 955.72</strain>
    </source>
</reference>
<accession>A0AAJ0HWA2</accession>
<protein>
    <submittedName>
        <fullName evidence="2">Uncharacterized protein</fullName>
    </submittedName>
</protein>
<reference evidence="2" key="2">
    <citation type="submission" date="2023-06" db="EMBL/GenBank/DDBJ databases">
        <authorList>
            <consortium name="Lawrence Berkeley National Laboratory"/>
            <person name="Haridas S."/>
            <person name="Hensen N."/>
            <person name="Bonometti L."/>
            <person name="Westerberg I."/>
            <person name="Brannstrom I.O."/>
            <person name="Guillou S."/>
            <person name="Cros-Aarteil S."/>
            <person name="Calhoun S."/>
            <person name="Kuo A."/>
            <person name="Mondo S."/>
            <person name="Pangilinan J."/>
            <person name="Riley R."/>
            <person name="Labutti K."/>
            <person name="Andreopoulos B."/>
            <person name="Lipzen A."/>
            <person name="Chen C."/>
            <person name="Yanf M."/>
            <person name="Daum C."/>
            <person name="Ng V."/>
            <person name="Clum A."/>
            <person name="Steindorff A."/>
            <person name="Ohm R."/>
            <person name="Martin F."/>
            <person name="Silar P."/>
            <person name="Natvig D."/>
            <person name="Lalanne C."/>
            <person name="Gautier V."/>
            <person name="Ament-Velasquez S.L."/>
            <person name="Kruys A."/>
            <person name="Hutchinson M.I."/>
            <person name="Powell A.J."/>
            <person name="Barry K."/>
            <person name="Miller A.N."/>
            <person name="Grigoriev I.V."/>
            <person name="Debuchy R."/>
            <person name="Gladieux P."/>
            <person name="Thoren M.H."/>
            <person name="Johannesson H."/>
        </authorList>
    </citation>
    <scope>NUCLEOTIDE SEQUENCE</scope>
    <source>
        <strain evidence="2">CBS 955.72</strain>
    </source>
</reference>
<evidence type="ECO:0000313" key="2">
    <source>
        <dbReference type="EMBL" id="KAK3363983.1"/>
    </source>
</evidence>
<keyword evidence="3" id="KW-1185">Reference proteome</keyword>
<feature type="transmembrane region" description="Helical" evidence="1">
    <location>
        <begin position="59"/>
        <end position="81"/>
    </location>
</feature>
<sequence>MYKVGLAGSGSLDWIHMFESELSLAVASNETTPKEAETLNHCLQLIAQKHTDHAKSETFASAALACLALSMVLNFVVTGIALYTPSAFKMPVFWPALVDEILLLASVIIFNLLLNTEAANFVEVQNQHFVNPKAVMGGSAPLDLGYQAAGAIYT</sequence>
<proteinExistence type="predicted"/>
<organism evidence="2 3">
    <name type="scientific">Lasiosphaeria hispida</name>
    <dbReference type="NCBI Taxonomy" id="260671"/>
    <lineage>
        <taxon>Eukaryota</taxon>
        <taxon>Fungi</taxon>
        <taxon>Dikarya</taxon>
        <taxon>Ascomycota</taxon>
        <taxon>Pezizomycotina</taxon>
        <taxon>Sordariomycetes</taxon>
        <taxon>Sordariomycetidae</taxon>
        <taxon>Sordariales</taxon>
        <taxon>Lasiosphaeriaceae</taxon>
        <taxon>Lasiosphaeria</taxon>
    </lineage>
</organism>
<dbReference type="EMBL" id="JAUIQD010000001">
    <property type="protein sequence ID" value="KAK3363983.1"/>
    <property type="molecule type" value="Genomic_DNA"/>
</dbReference>
<keyword evidence="1" id="KW-0472">Membrane</keyword>
<dbReference type="AlphaFoldDB" id="A0AAJ0HWA2"/>
<gene>
    <name evidence="2" type="ORF">B0T25DRAFT_597654</name>
</gene>
<feature type="transmembrane region" description="Helical" evidence="1">
    <location>
        <begin position="93"/>
        <end position="114"/>
    </location>
</feature>